<feature type="transmembrane region" description="Helical" evidence="6">
    <location>
        <begin position="51"/>
        <end position="76"/>
    </location>
</feature>
<keyword evidence="2" id="KW-1003">Cell membrane</keyword>
<evidence type="ECO:0000313" key="9">
    <source>
        <dbReference type="Proteomes" id="UP000317036"/>
    </source>
</evidence>
<proteinExistence type="predicted"/>
<name>A0A559KHM9_9BACL</name>
<dbReference type="PANTHER" id="PTHR33545">
    <property type="entry name" value="UPF0750 MEMBRANE PROTEIN YITT-RELATED"/>
    <property type="match status" value="1"/>
</dbReference>
<evidence type="ECO:0000256" key="4">
    <source>
        <dbReference type="ARBA" id="ARBA00022989"/>
    </source>
</evidence>
<dbReference type="InterPro" id="IPR019264">
    <property type="entry name" value="DUF2179"/>
</dbReference>
<dbReference type="InterPro" id="IPR051461">
    <property type="entry name" value="UPF0750_membrane"/>
</dbReference>
<keyword evidence="4 6" id="KW-1133">Transmembrane helix</keyword>
<protein>
    <submittedName>
        <fullName evidence="8">YitT family protein</fullName>
    </submittedName>
</protein>
<evidence type="ECO:0000256" key="1">
    <source>
        <dbReference type="ARBA" id="ARBA00004651"/>
    </source>
</evidence>
<evidence type="ECO:0000256" key="2">
    <source>
        <dbReference type="ARBA" id="ARBA00022475"/>
    </source>
</evidence>
<keyword evidence="3 6" id="KW-0812">Transmembrane</keyword>
<dbReference type="Gene3D" id="3.30.70.120">
    <property type="match status" value="1"/>
</dbReference>
<organism evidence="8 9">
    <name type="scientific">Paenibacillus cremeus</name>
    <dbReference type="NCBI Taxonomy" id="2163881"/>
    <lineage>
        <taxon>Bacteria</taxon>
        <taxon>Bacillati</taxon>
        <taxon>Bacillota</taxon>
        <taxon>Bacilli</taxon>
        <taxon>Bacillales</taxon>
        <taxon>Paenibacillaceae</taxon>
        <taxon>Paenibacillus</taxon>
    </lineage>
</organism>
<feature type="transmembrane region" description="Helical" evidence="6">
    <location>
        <begin position="21"/>
        <end position="39"/>
    </location>
</feature>
<dbReference type="PANTHER" id="PTHR33545:SF10">
    <property type="entry name" value="UPF0750 MEMBRANE PROTEIN YPJC"/>
    <property type="match status" value="1"/>
</dbReference>
<dbReference type="PIRSF" id="PIRSF006483">
    <property type="entry name" value="Membrane_protein_YitT"/>
    <property type="match status" value="1"/>
</dbReference>
<feature type="transmembrane region" description="Helical" evidence="6">
    <location>
        <begin position="189"/>
        <end position="207"/>
    </location>
</feature>
<evidence type="ECO:0000259" key="7">
    <source>
        <dbReference type="Pfam" id="PF10035"/>
    </source>
</evidence>
<dbReference type="EMBL" id="VNJI01000002">
    <property type="protein sequence ID" value="TVY11640.1"/>
    <property type="molecule type" value="Genomic_DNA"/>
</dbReference>
<dbReference type="InterPro" id="IPR003740">
    <property type="entry name" value="YitT"/>
</dbReference>
<sequence length="296" mass="32548">MDGQEGCQPLSNYTRALRTTFPILLGTAIYAFGLHYFIIPNELMEGGITGISLLLHYIFGLPPSVTSLIMNFPLFYLGWRVLGKSSMLYTIIGTVSVSFFLWVMELLIQKGLIVPFRTEHDYFLVTAYAGFTVGTGLGIVFRYGGTTGGADILARIAQKLKGWSMGQIILCIDGVVIGSSILFIPKEKILYTFVAVFIASKMIDIIIEGAYAARAFTIITDHSETVAAAITKELDRGATLFPAVGAYSKQNKNVIYCVVARSEMKRLKDIVYVVDPLAFIIITEVHDVVGEGFKPK</sequence>
<evidence type="ECO:0000313" key="8">
    <source>
        <dbReference type="EMBL" id="TVY11640.1"/>
    </source>
</evidence>
<dbReference type="InterPro" id="IPR015867">
    <property type="entry name" value="N-reg_PII/ATP_PRibTrfase_C"/>
</dbReference>
<dbReference type="CDD" id="cd16380">
    <property type="entry name" value="YitT_C"/>
    <property type="match status" value="1"/>
</dbReference>
<dbReference type="Proteomes" id="UP000317036">
    <property type="component" value="Unassembled WGS sequence"/>
</dbReference>
<feature type="transmembrane region" description="Helical" evidence="6">
    <location>
        <begin position="88"/>
        <end position="108"/>
    </location>
</feature>
<dbReference type="Pfam" id="PF10035">
    <property type="entry name" value="DUF2179"/>
    <property type="match status" value="1"/>
</dbReference>
<reference evidence="8 9" key="1">
    <citation type="submission" date="2019-07" db="EMBL/GenBank/DDBJ databases">
        <authorList>
            <person name="Kim J."/>
        </authorList>
    </citation>
    <scope>NUCLEOTIDE SEQUENCE [LARGE SCALE GENOMIC DNA]</scope>
    <source>
        <strain evidence="8 9">JC52</strain>
    </source>
</reference>
<feature type="transmembrane region" description="Helical" evidence="6">
    <location>
        <begin position="120"/>
        <end position="141"/>
    </location>
</feature>
<dbReference type="AlphaFoldDB" id="A0A559KHM9"/>
<dbReference type="Pfam" id="PF02588">
    <property type="entry name" value="YitT_membrane"/>
    <property type="match status" value="1"/>
</dbReference>
<accession>A0A559KHM9</accession>
<evidence type="ECO:0000256" key="5">
    <source>
        <dbReference type="ARBA" id="ARBA00023136"/>
    </source>
</evidence>
<keyword evidence="5 6" id="KW-0472">Membrane</keyword>
<dbReference type="GO" id="GO:0005886">
    <property type="term" value="C:plasma membrane"/>
    <property type="evidence" value="ECO:0007669"/>
    <property type="project" value="UniProtKB-SubCell"/>
</dbReference>
<feature type="domain" description="DUF2179" evidence="7">
    <location>
        <begin position="236"/>
        <end position="290"/>
    </location>
</feature>
<comment type="caution">
    <text evidence="8">The sequence shown here is derived from an EMBL/GenBank/DDBJ whole genome shotgun (WGS) entry which is preliminary data.</text>
</comment>
<comment type="subcellular location">
    <subcellularLocation>
        <location evidence="1">Cell membrane</location>
        <topology evidence="1">Multi-pass membrane protein</topology>
    </subcellularLocation>
</comment>
<feature type="transmembrane region" description="Helical" evidence="6">
    <location>
        <begin position="162"/>
        <end position="183"/>
    </location>
</feature>
<gene>
    <name evidence="8" type="ORF">FPZ49_02755</name>
</gene>
<keyword evidence="9" id="KW-1185">Reference proteome</keyword>
<evidence type="ECO:0000256" key="3">
    <source>
        <dbReference type="ARBA" id="ARBA00022692"/>
    </source>
</evidence>
<dbReference type="OrthoDB" id="1758221at2"/>
<evidence type="ECO:0000256" key="6">
    <source>
        <dbReference type="SAM" id="Phobius"/>
    </source>
</evidence>